<accession>A0A7W6FYP2</accession>
<proteinExistence type="predicted"/>
<reference evidence="1 2" key="1">
    <citation type="submission" date="2020-08" db="EMBL/GenBank/DDBJ databases">
        <title>Genomic Encyclopedia of Type Strains, Phase IV (KMG-IV): sequencing the most valuable type-strain genomes for metagenomic binning, comparative biology and taxonomic classification.</title>
        <authorList>
            <person name="Goeker M."/>
        </authorList>
    </citation>
    <scope>NUCLEOTIDE SEQUENCE [LARGE SCALE GENOMIC DNA]</scope>
    <source>
        <strain evidence="1 2">DSM 27568</strain>
    </source>
</reference>
<keyword evidence="2" id="KW-1185">Reference proteome</keyword>
<sequence>MPRTDRKPSPLDDKRLEELALSYVARFATTRAKLEAYLIRKLRERGWDGEEMPNAAALSRRFAEAGYVDDAVYARMKSDSLLRRGYGGRRVGEALRAAGVEEAVRVDVAPDAGTARQSAVSLARRRRFGPWHDPLPDRPLRDKQVAAMLRAGHTLDNARRIVESTTIAALEEWLESAQGDDLCD</sequence>
<dbReference type="AlphaFoldDB" id="A0A7W6FYP2"/>
<dbReference type="Proteomes" id="UP000561459">
    <property type="component" value="Unassembled WGS sequence"/>
</dbReference>
<comment type="caution">
    <text evidence="1">The sequence shown here is derived from an EMBL/GenBank/DDBJ whole genome shotgun (WGS) entry which is preliminary data.</text>
</comment>
<organism evidence="1 2">
    <name type="scientific">Novosphingobium fluoreni</name>
    <dbReference type="NCBI Taxonomy" id="1391222"/>
    <lineage>
        <taxon>Bacteria</taxon>
        <taxon>Pseudomonadati</taxon>
        <taxon>Pseudomonadota</taxon>
        <taxon>Alphaproteobacteria</taxon>
        <taxon>Sphingomonadales</taxon>
        <taxon>Sphingomonadaceae</taxon>
        <taxon>Novosphingobium</taxon>
    </lineage>
</organism>
<gene>
    <name evidence="1" type="ORF">GGR39_001002</name>
</gene>
<protein>
    <submittedName>
        <fullName evidence="1">Regulatory protein</fullName>
    </submittedName>
</protein>
<evidence type="ECO:0000313" key="1">
    <source>
        <dbReference type="EMBL" id="MBB3939362.1"/>
    </source>
</evidence>
<name>A0A7W6FYP2_9SPHN</name>
<evidence type="ECO:0000313" key="2">
    <source>
        <dbReference type="Proteomes" id="UP000561459"/>
    </source>
</evidence>
<dbReference type="RefSeq" id="WP_183616147.1">
    <property type="nucleotide sequence ID" value="NZ_JACIDY010000002.1"/>
</dbReference>
<dbReference type="EMBL" id="JACIDY010000002">
    <property type="protein sequence ID" value="MBB3939362.1"/>
    <property type="molecule type" value="Genomic_DNA"/>
</dbReference>